<dbReference type="PANTHER" id="PTHR33862">
    <property type="entry name" value="OROFACIAL CLEFT 1 CANDIDATE GENE 1 PROTEIN"/>
    <property type="match status" value="1"/>
</dbReference>
<keyword evidence="3" id="KW-0472">Membrane</keyword>
<keyword evidence="3" id="KW-0812">Transmembrane</keyword>
<dbReference type="VEuPathDB" id="ToxoDB:LOC34617590"/>
<keyword evidence="5" id="KW-1185">Reference proteome</keyword>
<evidence type="ECO:0000256" key="3">
    <source>
        <dbReference type="SAM" id="Phobius"/>
    </source>
</evidence>
<dbReference type="AlphaFoldDB" id="A0A1D3CTR2"/>
<dbReference type="InParanoid" id="A0A1D3CTR2"/>
<evidence type="ECO:0000313" key="5">
    <source>
        <dbReference type="Proteomes" id="UP000095192"/>
    </source>
</evidence>
<protein>
    <submittedName>
        <fullName evidence="4">Uncharacterized protein</fullName>
    </submittedName>
</protein>
<dbReference type="EMBL" id="JROU02001992">
    <property type="protein sequence ID" value="OEH74593.1"/>
    <property type="molecule type" value="Genomic_DNA"/>
</dbReference>
<reference evidence="4 5" key="1">
    <citation type="journal article" date="2016" name="BMC Genomics">
        <title>Comparative genomics reveals Cyclospora cayetanensis possesses coccidia-like metabolism and invasion components but unique surface antigens.</title>
        <authorList>
            <person name="Liu S."/>
            <person name="Wang L."/>
            <person name="Zheng H."/>
            <person name="Xu Z."/>
            <person name="Roellig D.M."/>
            <person name="Li N."/>
            <person name="Frace M.A."/>
            <person name="Tang K."/>
            <person name="Arrowood M.J."/>
            <person name="Moss D.M."/>
            <person name="Zhang L."/>
            <person name="Feng Y."/>
            <person name="Xiao L."/>
        </authorList>
    </citation>
    <scope>NUCLEOTIDE SEQUENCE [LARGE SCALE GENOMIC DNA]</scope>
    <source>
        <strain evidence="4 5">CHN_HEN01</strain>
    </source>
</reference>
<dbReference type="VEuPathDB" id="ToxoDB:cyc_00405"/>
<evidence type="ECO:0000256" key="2">
    <source>
        <dbReference type="SAM" id="MobiDB-lite"/>
    </source>
</evidence>
<comment type="caution">
    <text evidence="4">The sequence shown here is derived from an EMBL/GenBank/DDBJ whole genome shotgun (WGS) entry which is preliminary data.</text>
</comment>
<feature type="transmembrane region" description="Helical" evidence="3">
    <location>
        <begin position="722"/>
        <end position="744"/>
    </location>
</feature>
<evidence type="ECO:0000313" key="4">
    <source>
        <dbReference type="EMBL" id="OEH74593.1"/>
    </source>
</evidence>
<gene>
    <name evidence="4" type="ORF">cyc_00405</name>
</gene>
<feature type="transmembrane region" description="Helical" evidence="3">
    <location>
        <begin position="646"/>
        <end position="666"/>
    </location>
</feature>
<organism evidence="4 5">
    <name type="scientific">Cyclospora cayetanensis</name>
    <dbReference type="NCBI Taxonomy" id="88456"/>
    <lineage>
        <taxon>Eukaryota</taxon>
        <taxon>Sar</taxon>
        <taxon>Alveolata</taxon>
        <taxon>Apicomplexa</taxon>
        <taxon>Conoidasida</taxon>
        <taxon>Coccidia</taxon>
        <taxon>Eucoccidiorida</taxon>
        <taxon>Eimeriorina</taxon>
        <taxon>Eimeriidae</taxon>
        <taxon>Cyclospora</taxon>
    </lineage>
</organism>
<proteinExistence type="predicted"/>
<feature type="coiled-coil region" evidence="1">
    <location>
        <begin position="133"/>
        <end position="160"/>
    </location>
</feature>
<keyword evidence="1" id="KW-0175">Coiled coil</keyword>
<dbReference type="Proteomes" id="UP000095192">
    <property type="component" value="Unassembled WGS sequence"/>
</dbReference>
<name>A0A1D3CTR2_9EIME</name>
<feature type="transmembrane region" description="Helical" evidence="3">
    <location>
        <begin position="678"/>
        <end position="701"/>
    </location>
</feature>
<dbReference type="InterPro" id="IPR031390">
    <property type="entry name" value="OFCC1"/>
</dbReference>
<feature type="transmembrane region" description="Helical" evidence="3">
    <location>
        <begin position="584"/>
        <end position="610"/>
    </location>
</feature>
<keyword evidence="3" id="KW-1133">Transmembrane helix</keyword>
<evidence type="ECO:0000256" key="1">
    <source>
        <dbReference type="SAM" id="Coils"/>
    </source>
</evidence>
<accession>A0A1D3CTR2</accession>
<feature type="compositionally biased region" description="Basic and acidic residues" evidence="2">
    <location>
        <begin position="1"/>
        <end position="10"/>
    </location>
</feature>
<sequence length="935" mass="104993">MADRGDVTKFEEEDQGLISSVEGKDEADGSEWVEEMDDEETEKIIAKLDASERRIAELRNDLFASTTKPLEIYFEELEHLTQGDALIIGVANENDVLAIEQKEAHVKIAACVARQKELQEQQQRLLLHEQVIRKRILEEIERKEAKLRVLQRQAEKQDLARQNHLVKLVRECECRMEARMARREARLSAVYGLLKKDGEYSADMTQPEKAAMSKNHNFVPLGKLYRVEWLRAPQPVKMSIDFCRGLKDKVPPGRYIMSVSIWTRIGGTRLRWSGLQSVGQKMLQEVLEKRKDTASSSTFSESTADEQEVICAGGTSGVTTPIEFGGTFKDECLRQDPHHFEVEALVLHLLPSSCSYQSLKGGSQLQSDLILWTPPLDDTIVLVCPSEIDVVGWGAFPLVDSDFRIIEGSYKVPLLRGPVDPSIRRYIDIEHTIGTSLDCWLCHLYFRCQLLPKYSKGHIEFELQLEHAAALIGGRKNDTHGNKAQQHRQFWGASLERAKADDLLQQLVCALQACEEMKSDPAPIVSKDGVRAWRHRESTETLESIADLNAVPNYSEASRKLKYLKSSLLDDFRPSLDTRENCTLAGALLCVVLAIWCCSLVFGSGTWLFLRAIQVPVYEIELSAFYVRLEFVQDVLALSQVIGTSVAGPLACFIVFVLASAVLHVANVTLGRQPYPVYQFLSALGAATALSPILMLTIEAIKGEWRGTSFMLFSYYKRDVNSGTFGVIIKLVIDLVCMGLSTLVRNSCVNLYAAHHPQPKLRRLTGDDSLFHLPLDVEVSERYLMRCCENASQYIGSGGEIRSLRITHYPANAYHSCVTFHYVLRVVGELVTEVQEALNVTTTEWKYLSEGKKQHDADLITELAIYTVNSKAGTQALYRRFLRLPDGTIVEALAHDAETEHPAEETEPRALASQQDIAVPSLLHRENVGYDALPL</sequence>
<dbReference type="PANTHER" id="PTHR33862:SF3">
    <property type="entry name" value="OROFACIAL CLEFT 1 CANDIDATE GENE 1 PROTEIN"/>
    <property type="match status" value="1"/>
</dbReference>
<feature type="region of interest" description="Disordered" evidence="2">
    <location>
        <begin position="1"/>
        <end position="35"/>
    </location>
</feature>